<dbReference type="PROSITE" id="PS51257">
    <property type="entry name" value="PROKAR_LIPOPROTEIN"/>
    <property type="match status" value="1"/>
</dbReference>
<feature type="chain" id="PRO_5009915291" description="Outer membrane lipoprotein" evidence="1">
    <location>
        <begin position="21"/>
        <end position="110"/>
    </location>
</feature>
<evidence type="ECO:0000313" key="3">
    <source>
        <dbReference type="Proteomes" id="UP000184268"/>
    </source>
</evidence>
<evidence type="ECO:0000256" key="1">
    <source>
        <dbReference type="SAM" id="SignalP"/>
    </source>
</evidence>
<dbReference type="InterPro" id="IPR025294">
    <property type="entry name" value="DUF4156"/>
</dbReference>
<reference evidence="2 3" key="1">
    <citation type="submission" date="2016-11" db="EMBL/GenBank/DDBJ databases">
        <authorList>
            <person name="Jaros S."/>
            <person name="Januszkiewicz K."/>
            <person name="Wedrychowicz H."/>
        </authorList>
    </citation>
    <scope>NUCLEOTIDE SEQUENCE [LARGE SCALE GENOMIC DNA]</scope>
    <source>
        <strain evidence="2 3">DSM 16917</strain>
    </source>
</reference>
<dbReference type="Proteomes" id="UP000184268">
    <property type="component" value="Unassembled WGS sequence"/>
</dbReference>
<keyword evidence="3" id="KW-1185">Reference proteome</keyword>
<dbReference type="AlphaFoldDB" id="A0A1M5YHW8"/>
<dbReference type="EMBL" id="FQXG01000007">
    <property type="protein sequence ID" value="SHI11488.1"/>
    <property type="molecule type" value="Genomic_DNA"/>
</dbReference>
<protein>
    <recommendedName>
        <fullName evidence="4">Outer membrane lipoprotein</fullName>
    </recommendedName>
</protein>
<dbReference type="RefSeq" id="WP_067660434.1">
    <property type="nucleotide sequence ID" value="NZ_FQXG01000007.1"/>
</dbReference>
<evidence type="ECO:0000313" key="2">
    <source>
        <dbReference type="EMBL" id="SHI11488.1"/>
    </source>
</evidence>
<organism evidence="2 3">
    <name type="scientific">Ferrimonas marina</name>
    <dbReference type="NCBI Taxonomy" id="299255"/>
    <lineage>
        <taxon>Bacteria</taxon>
        <taxon>Pseudomonadati</taxon>
        <taxon>Pseudomonadota</taxon>
        <taxon>Gammaproteobacteria</taxon>
        <taxon>Alteromonadales</taxon>
        <taxon>Ferrimonadaceae</taxon>
        <taxon>Ferrimonas</taxon>
    </lineage>
</organism>
<feature type="signal peptide" evidence="1">
    <location>
        <begin position="1"/>
        <end position="20"/>
    </location>
</feature>
<gene>
    <name evidence="2" type="ORF">SAMN02745129_4258</name>
</gene>
<name>A0A1M5YHW8_9GAMM</name>
<evidence type="ECO:0008006" key="4">
    <source>
        <dbReference type="Google" id="ProtNLM"/>
    </source>
</evidence>
<keyword evidence="1" id="KW-0732">Signal</keyword>
<dbReference type="Pfam" id="PF13698">
    <property type="entry name" value="DUF4156"/>
    <property type="match status" value="1"/>
</dbReference>
<dbReference type="OrthoDB" id="6265533at2"/>
<sequence>MTLNRLVPLLAVLLAGCATTDLNPDAGPVQVVFDQRGQPLNCEPLDTWVGTEGHWYSYWFITNFDLTTGALNQLRNRAAALGGNRVEISSKMDFQTSVTLIGHIYRCPTP</sequence>
<proteinExistence type="predicted"/>
<accession>A0A1M5YHW8</accession>
<dbReference type="STRING" id="299255.SAMN02745129_4258"/>